<evidence type="ECO:0000313" key="1">
    <source>
        <dbReference type="EMBL" id="KAL3285740.1"/>
    </source>
</evidence>
<keyword evidence="2" id="KW-1185">Reference proteome</keyword>
<evidence type="ECO:0008006" key="3">
    <source>
        <dbReference type="Google" id="ProtNLM"/>
    </source>
</evidence>
<dbReference type="EMBL" id="JABFTP020000185">
    <property type="protein sequence ID" value="KAL3285740.1"/>
    <property type="molecule type" value="Genomic_DNA"/>
</dbReference>
<dbReference type="Proteomes" id="UP001516400">
    <property type="component" value="Unassembled WGS sequence"/>
</dbReference>
<gene>
    <name evidence="1" type="ORF">HHI36_000267</name>
</gene>
<name>A0ABD2P590_9CUCU</name>
<organism evidence="1 2">
    <name type="scientific">Cryptolaemus montrouzieri</name>
    <dbReference type="NCBI Taxonomy" id="559131"/>
    <lineage>
        <taxon>Eukaryota</taxon>
        <taxon>Metazoa</taxon>
        <taxon>Ecdysozoa</taxon>
        <taxon>Arthropoda</taxon>
        <taxon>Hexapoda</taxon>
        <taxon>Insecta</taxon>
        <taxon>Pterygota</taxon>
        <taxon>Neoptera</taxon>
        <taxon>Endopterygota</taxon>
        <taxon>Coleoptera</taxon>
        <taxon>Polyphaga</taxon>
        <taxon>Cucujiformia</taxon>
        <taxon>Coccinelloidea</taxon>
        <taxon>Coccinellidae</taxon>
        <taxon>Scymninae</taxon>
        <taxon>Scymnini</taxon>
        <taxon>Cryptolaemus</taxon>
    </lineage>
</organism>
<reference evidence="1 2" key="1">
    <citation type="journal article" date="2021" name="BMC Biol.">
        <title>Horizontally acquired antibacterial genes associated with adaptive radiation of ladybird beetles.</title>
        <authorList>
            <person name="Li H.S."/>
            <person name="Tang X.F."/>
            <person name="Huang Y.H."/>
            <person name="Xu Z.Y."/>
            <person name="Chen M.L."/>
            <person name="Du X.Y."/>
            <person name="Qiu B.Y."/>
            <person name="Chen P.T."/>
            <person name="Zhang W."/>
            <person name="Slipinski A."/>
            <person name="Escalona H.E."/>
            <person name="Waterhouse R.M."/>
            <person name="Zwick A."/>
            <person name="Pang H."/>
        </authorList>
    </citation>
    <scope>NUCLEOTIDE SEQUENCE [LARGE SCALE GENOMIC DNA]</scope>
    <source>
        <strain evidence="1">SYSU2018</strain>
    </source>
</reference>
<accession>A0ABD2P590</accession>
<sequence>MPKRVREFEESSEQAVKKQGCLKNNNLKIRDIKCLHSEKTINMLFQGALKNRDRVALSALHCSCSLKDQINTKCYYCDQLTCDNCLRPCDICRENFCGKCSHLMYNEKFNCVCYSCLNSTI</sequence>
<evidence type="ECO:0000313" key="2">
    <source>
        <dbReference type="Proteomes" id="UP001516400"/>
    </source>
</evidence>
<protein>
    <recommendedName>
        <fullName evidence="3">Apoptosis regulatory protein Siva</fullName>
    </recommendedName>
</protein>
<dbReference type="AlphaFoldDB" id="A0ABD2P590"/>
<proteinExistence type="predicted"/>
<comment type="caution">
    <text evidence="1">The sequence shown here is derived from an EMBL/GenBank/DDBJ whole genome shotgun (WGS) entry which is preliminary data.</text>
</comment>